<accession>A0A4Y3RA86</accession>
<reference evidence="2 3" key="1">
    <citation type="submission" date="2019-06" db="EMBL/GenBank/DDBJ databases">
        <title>Whole genome shotgun sequence of Streptomyces cacaoi subsp. cacaoi NBRC 12748.</title>
        <authorList>
            <person name="Hosoyama A."/>
            <person name="Uohara A."/>
            <person name="Ohji S."/>
            <person name="Ichikawa N."/>
        </authorList>
    </citation>
    <scope>NUCLEOTIDE SEQUENCE [LARGE SCALE GENOMIC DNA]</scope>
    <source>
        <strain evidence="2 3">NBRC 12748</strain>
    </source>
</reference>
<dbReference type="Pfam" id="PF09056">
    <property type="entry name" value="Phospholip_A2_3"/>
    <property type="match status" value="1"/>
</dbReference>
<dbReference type="GO" id="GO:0004623">
    <property type="term" value="F:phospholipase A2 activity"/>
    <property type="evidence" value="ECO:0007669"/>
    <property type="project" value="InterPro"/>
</dbReference>
<dbReference type="InterPro" id="IPR036444">
    <property type="entry name" value="PLipase_A2_dom_sf"/>
</dbReference>
<evidence type="ECO:0000256" key="1">
    <source>
        <dbReference type="SAM" id="SignalP"/>
    </source>
</evidence>
<keyword evidence="3" id="KW-1185">Reference proteome</keyword>
<proteinExistence type="predicted"/>
<dbReference type="Gene3D" id="1.20.90.10">
    <property type="entry name" value="Phospholipase A2 domain"/>
    <property type="match status" value="1"/>
</dbReference>
<name>A0A4Y3RA86_STRCI</name>
<dbReference type="InterPro" id="IPR015141">
    <property type="entry name" value="PLipase_A2_prok/fun"/>
</dbReference>
<dbReference type="GO" id="GO:0050482">
    <property type="term" value="P:arachidonate secretion"/>
    <property type="evidence" value="ECO:0007669"/>
    <property type="project" value="InterPro"/>
</dbReference>
<evidence type="ECO:0008006" key="4">
    <source>
        <dbReference type="Google" id="ProtNLM"/>
    </source>
</evidence>
<evidence type="ECO:0000313" key="2">
    <source>
        <dbReference type="EMBL" id="GEB53603.1"/>
    </source>
</evidence>
<feature type="chain" id="PRO_5021186533" description="Phospholipase" evidence="1">
    <location>
        <begin position="29"/>
        <end position="168"/>
    </location>
</feature>
<comment type="caution">
    <text evidence="2">The sequence shown here is derived from an EMBL/GenBank/DDBJ whole genome shotgun (WGS) entry which is preliminary data.</text>
</comment>
<dbReference type="GO" id="GO:0006644">
    <property type="term" value="P:phospholipid metabolic process"/>
    <property type="evidence" value="ECO:0007669"/>
    <property type="project" value="InterPro"/>
</dbReference>
<organism evidence="2 3">
    <name type="scientific">Streptomyces cacaoi</name>
    <dbReference type="NCBI Taxonomy" id="1898"/>
    <lineage>
        <taxon>Bacteria</taxon>
        <taxon>Bacillati</taxon>
        <taxon>Actinomycetota</taxon>
        <taxon>Actinomycetes</taxon>
        <taxon>Kitasatosporales</taxon>
        <taxon>Streptomycetaceae</taxon>
        <taxon>Streptomyces</taxon>
    </lineage>
</organism>
<protein>
    <recommendedName>
        <fullName evidence="4">Phospholipase</fullName>
    </recommendedName>
</protein>
<dbReference type="AlphaFoldDB" id="A0A4Y3RA86"/>
<evidence type="ECO:0000313" key="3">
    <source>
        <dbReference type="Proteomes" id="UP000319210"/>
    </source>
</evidence>
<sequence>MRTSLPTTAAALVLTAAGTLGSAGTAVAASAPGTAAPADPAVRTAADRIMNLTYKEFATTEHVAPFNWTNDGCSVPLKFTPYKEVFRPACNLHDFGYRNYGGGHELKLSPVRETKNWIDGRFLTEMKRICDDRYPLPVGHTACQVAARAYYEAVNKTPTADKAFFGHY</sequence>
<dbReference type="Proteomes" id="UP000319210">
    <property type="component" value="Unassembled WGS sequence"/>
</dbReference>
<dbReference type="OrthoDB" id="290927at2"/>
<dbReference type="EMBL" id="BJMM01000056">
    <property type="protein sequence ID" value="GEB53603.1"/>
    <property type="molecule type" value="Genomic_DNA"/>
</dbReference>
<gene>
    <name evidence="2" type="ORF">SCA03_61540</name>
</gene>
<dbReference type="RefSeq" id="WP_030893652.1">
    <property type="nucleotide sequence ID" value="NZ_BJMM01000056.1"/>
</dbReference>
<dbReference type="SUPFAM" id="SSF48619">
    <property type="entry name" value="Phospholipase A2, PLA2"/>
    <property type="match status" value="1"/>
</dbReference>
<keyword evidence="1" id="KW-0732">Signal</keyword>
<feature type="signal peptide" evidence="1">
    <location>
        <begin position="1"/>
        <end position="28"/>
    </location>
</feature>